<name>A0ABW9JB85_9SPHI</name>
<evidence type="ECO:0000313" key="3">
    <source>
        <dbReference type="Proteomes" id="UP001517247"/>
    </source>
</evidence>
<feature type="domain" description="DinB-like" evidence="1">
    <location>
        <begin position="18"/>
        <end position="143"/>
    </location>
</feature>
<keyword evidence="3" id="KW-1185">Reference proteome</keyword>
<reference evidence="2 3" key="1">
    <citation type="submission" date="2024-12" db="EMBL/GenBank/DDBJ databases">
        <authorList>
            <person name="Hu S."/>
        </authorList>
    </citation>
    <scope>NUCLEOTIDE SEQUENCE [LARGE SCALE GENOMIC DNA]</scope>
    <source>
        <strain evidence="2 3">THG-T11</strain>
    </source>
</reference>
<dbReference type="Gene3D" id="1.20.120.450">
    <property type="entry name" value="dinb family like domain"/>
    <property type="match status" value="1"/>
</dbReference>
<dbReference type="Pfam" id="PF12867">
    <property type="entry name" value="DinB_2"/>
    <property type="match status" value="1"/>
</dbReference>
<evidence type="ECO:0000313" key="2">
    <source>
        <dbReference type="EMBL" id="MFN0257776.1"/>
    </source>
</evidence>
<gene>
    <name evidence="2" type="ORF">E6A44_019485</name>
</gene>
<organism evidence="2 3">
    <name type="scientific">Pedobacter ureilyticus</name>
    <dbReference type="NCBI Taxonomy" id="1393051"/>
    <lineage>
        <taxon>Bacteria</taxon>
        <taxon>Pseudomonadati</taxon>
        <taxon>Bacteroidota</taxon>
        <taxon>Sphingobacteriia</taxon>
        <taxon>Sphingobacteriales</taxon>
        <taxon>Sphingobacteriaceae</taxon>
        <taxon>Pedobacter</taxon>
    </lineage>
</organism>
<dbReference type="Proteomes" id="UP001517247">
    <property type="component" value="Unassembled WGS sequence"/>
</dbReference>
<evidence type="ECO:0000259" key="1">
    <source>
        <dbReference type="Pfam" id="PF12867"/>
    </source>
</evidence>
<dbReference type="SUPFAM" id="SSF109854">
    <property type="entry name" value="DinB/YfiT-like putative metalloenzymes"/>
    <property type="match status" value="1"/>
</dbReference>
<dbReference type="RefSeq" id="WP_138724853.1">
    <property type="nucleotide sequence ID" value="NZ_SSHJ02000010.1"/>
</dbReference>
<protein>
    <submittedName>
        <fullName evidence="2">DinB family protein</fullName>
    </submittedName>
</protein>
<sequence>MTSIPIERLNYLCTHIPNLLAAIDEATFNEKTSPAKWSKKEIVGHLIDSATNNHQRFIRAQFEDRPSITYDQNNWNKYNFYHEIDKQQIIDFWAVYNKQLLELIKRIPKESLKRECQVGNQYLTLEFLVNDYVVHLEHHLKQIVSY</sequence>
<dbReference type="EMBL" id="SSHJ02000010">
    <property type="protein sequence ID" value="MFN0257776.1"/>
    <property type="molecule type" value="Genomic_DNA"/>
</dbReference>
<dbReference type="InterPro" id="IPR034660">
    <property type="entry name" value="DinB/YfiT-like"/>
</dbReference>
<proteinExistence type="predicted"/>
<comment type="caution">
    <text evidence="2">The sequence shown here is derived from an EMBL/GenBank/DDBJ whole genome shotgun (WGS) entry which is preliminary data.</text>
</comment>
<dbReference type="InterPro" id="IPR024775">
    <property type="entry name" value="DinB-like"/>
</dbReference>
<accession>A0ABW9JB85</accession>